<evidence type="ECO:0000313" key="9">
    <source>
        <dbReference type="EMBL" id="RDI52826.1"/>
    </source>
</evidence>
<dbReference type="CDD" id="cd14014">
    <property type="entry name" value="STKc_PknB_like"/>
    <property type="match status" value="1"/>
</dbReference>
<proteinExistence type="predicted"/>
<keyword evidence="6" id="KW-0067">ATP-binding</keyword>
<dbReference type="InterPro" id="IPR000719">
    <property type="entry name" value="Prot_kinase_dom"/>
</dbReference>
<dbReference type="PROSITE" id="PS50011">
    <property type="entry name" value="PROTEIN_KINASE_DOM"/>
    <property type="match status" value="1"/>
</dbReference>
<evidence type="ECO:0000256" key="2">
    <source>
        <dbReference type="ARBA" id="ARBA00022527"/>
    </source>
</evidence>
<dbReference type="Gene3D" id="3.30.200.20">
    <property type="entry name" value="Phosphorylase Kinase, domain 1"/>
    <property type="match status" value="1"/>
</dbReference>
<dbReference type="STRING" id="1210089.GCA_001613165_07160"/>
<reference evidence="9 10" key="1">
    <citation type="submission" date="2018-07" db="EMBL/GenBank/DDBJ databases">
        <title>Genomic Encyclopedia of Type Strains, Phase IV (KMG-IV): sequencing the most valuable type-strain genomes for metagenomic binning, comparative biology and taxonomic classification.</title>
        <authorList>
            <person name="Goeker M."/>
        </authorList>
    </citation>
    <scope>NUCLEOTIDE SEQUENCE [LARGE SCALE GENOMIC DNA]</scope>
    <source>
        <strain evidence="9 10">DSM 44952</strain>
    </source>
</reference>
<evidence type="ECO:0000256" key="3">
    <source>
        <dbReference type="ARBA" id="ARBA00022679"/>
    </source>
</evidence>
<dbReference type="PANTHER" id="PTHR43289:SF6">
    <property type="entry name" value="SERINE_THREONINE-PROTEIN KINASE NEKL-3"/>
    <property type="match status" value="1"/>
</dbReference>
<dbReference type="Proteomes" id="UP000255355">
    <property type="component" value="Unassembled WGS sequence"/>
</dbReference>
<keyword evidence="4" id="KW-0547">Nucleotide-binding</keyword>
<keyword evidence="7" id="KW-1133">Transmembrane helix</keyword>
<sequence>MIGYKVRSNAEAAKLPWPGSRSDNEDGRMAGVGDRIAGRYTLREVFTRGGEGIVWRATDEDLDRDVVLKCPRSDDAEGAARLRTAARNAAALRHPNIVGVHNIFEHDGVCWLVMEYVPGRSLAEIARRERKLDPPHAAAVGEQIAGALAHCHDRGILHCDVSPENIIVTADGDALLTDFGSSLDLRSAGTGEMPKADAARGKWQYLAPEVERGGPASPKSDVFALGASLLAVTARRRRPGPLDALLTQLTPTGPNHRPTAATAAARFARLEQPPRGWDRAVLRRVALGAAELAAVALIVAAGVAMPVTAATDLFGDPQTADPCALVDPASLAEFGRIDLTTDEGNFDTCDLRVRAWGEDFHPDIGRVRLTLTMQAPAQTSHVMLTHAGNVTIVSEPASGARCVRTLMLSSGGNVEITGERRLPDGPDPCALADAAVEYARNVLWHGPIPRRPSPFPAESLARHEACALVDAATLAKVAGVDATHPSAGFGQWSCRWDSTINGHVTVRYDRDSPKTAAAGQPLTLAGLPSFRRAEENDDCIVQIQYRSFRATSGGDRAEIVVVKFSGVRPPAPRCETVTDVATTVAASLTR</sequence>
<evidence type="ECO:0000256" key="6">
    <source>
        <dbReference type="ARBA" id="ARBA00022840"/>
    </source>
</evidence>
<dbReference type="PANTHER" id="PTHR43289">
    <property type="entry name" value="MITOGEN-ACTIVATED PROTEIN KINASE KINASE KINASE 20-RELATED"/>
    <property type="match status" value="1"/>
</dbReference>
<evidence type="ECO:0000259" key="8">
    <source>
        <dbReference type="PROSITE" id="PS50011"/>
    </source>
</evidence>
<comment type="caution">
    <text evidence="9">The sequence shown here is derived from an EMBL/GenBank/DDBJ whole genome shotgun (WGS) entry which is preliminary data.</text>
</comment>
<dbReference type="Gene3D" id="1.10.510.10">
    <property type="entry name" value="Transferase(Phosphotransferase) domain 1"/>
    <property type="match status" value="1"/>
</dbReference>
<keyword evidence="7" id="KW-0472">Membrane</keyword>
<dbReference type="InterPro" id="IPR008266">
    <property type="entry name" value="Tyr_kinase_AS"/>
</dbReference>
<keyword evidence="10" id="KW-1185">Reference proteome</keyword>
<name>A0A370H8W0_9NOCA</name>
<dbReference type="GO" id="GO:0005524">
    <property type="term" value="F:ATP binding"/>
    <property type="evidence" value="ECO:0007669"/>
    <property type="project" value="UniProtKB-KW"/>
</dbReference>
<evidence type="ECO:0000256" key="5">
    <source>
        <dbReference type="ARBA" id="ARBA00022777"/>
    </source>
</evidence>
<dbReference type="PROSITE" id="PS00109">
    <property type="entry name" value="PROTEIN_KINASE_TYR"/>
    <property type="match status" value="1"/>
</dbReference>
<keyword evidence="2" id="KW-0723">Serine/threonine-protein kinase</keyword>
<evidence type="ECO:0000256" key="4">
    <source>
        <dbReference type="ARBA" id="ARBA00022741"/>
    </source>
</evidence>
<dbReference type="GO" id="GO:0004674">
    <property type="term" value="F:protein serine/threonine kinase activity"/>
    <property type="evidence" value="ECO:0007669"/>
    <property type="project" value="UniProtKB-KW"/>
</dbReference>
<dbReference type="InterPro" id="IPR011009">
    <property type="entry name" value="Kinase-like_dom_sf"/>
</dbReference>
<feature type="transmembrane region" description="Helical" evidence="7">
    <location>
        <begin position="285"/>
        <end position="307"/>
    </location>
</feature>
<evidence type="ECO:0000256" key="7">
    <source>
        <dbReference type="SAM" id="Phobius"/>
    </source>
</evidence>
<keyword evidence="5 9" id="KW-0418">Kinase</keyword>
<accession>A0A370H8W0</accession>
<dbReference type="Pfam" id="PF00069">
    <property type="entry name" value="Pkinase"/>
    <property type="match status" value="1"/>
</dbReference>
<keyword evidence="3" id="KW-0808">Transferase</keyword>
<dbReference type="SUPFAM" id="SSF56112">
    <property type="entry name" value="Protein kinase-like (PK-like)"/>
    <property type="match status" value="1"/>
</dbReference>
<dbReference type="EMBL" id="QQAZ01000003">
    <property type="protein sequence ID" value="RDI52826.1"/>
    <property type="molecule type" value="Genomic_DNA"/>
</dbReference>
<organism evidence="9 10">
    <name type="scientific">Nocardia mexicana</name>
    <dbReference type="NCBI Taxonomy" id="279262"/>
    <lineage>
        <taxon>Bacteria</taxon>
        <taxon>Bacillati</taxon>
        <taxon>Actinomycetota</taxon>
        <taxon>Actinomycetes</taxon>
        <taxon>Mycobacteriales</taxon>
        <taxon>Nocardiaceae</taxon>
        <taxon>Nocardia</taxon>
    </lineage>
</organism>
<keyword evidence="7" id="KW-0812">Transmembrane</keyword>
<dbReference type="EC" id="2.7.11.1" evidence="1"/>
<protein>
    <recommendedName>
        <fullName evidence="1">non-specific serine/threonine protein kinase</fullName>
        <ecNumber evidence="1">2.7.11.1</ecNumber>
    </recommendedName>
</protein>
<dbReference type="OrthoDB" id="9762169at2"/>
<dbReference type="AlphaFoldDB" id="A0A370H8W0"/>
<evidence type="ECO:0000256" key="1">
    <source>
        <dbReference type="ARBA" id="ARBA00012513"/>
    </source>
</evidence>
<evidence type="ECO:0000313" key="10">
    <source>
        <dbReference type="Proteomes" id="UP000255355"/>
    </source>
</evidence>
<feature type="domain" description="Protein kinase" evidence="8">
    <location>
        <begin position="40"/>
        <end position="292"/>
    </location>
</feature>
<gene>
    <name evidence="9" type="ORF">DFR68_103213</name>
</gene>